<gene>
    <name evidence="2" type="ORF">AN619_29430</name>
</gene>
<keyword evidence="1" id="KW-0472">Membrane</keyword>
<evidence type="ECO:0000313" key="2">
    <source>
        <dbReference type="EMBL" id="KXG73725.1"/>
    </source>
</evidence>
<comment type="caution">
    <text evidence="2">The sequence shown here is derived from an EMBL/GenBank/DDBJ whole genome shotgun (WGS) entry which is preliminary data.</text>
</comment>
<feature type="transmembrane region" description="Helical" evidence="1">
    <location>
        <begin position="20"/>
        <end position="44"/>
    </location>
</feature>
<dbReference type="STRING" id="520762.AN619_29430"/>
<keyword evidence="1" id="KW-0812">Transmembrane</keyword>
<dbReference type="RefSeq" id="WP_068558024.1">
    <property type="nucleotide sequence ID" value="NZ_LOEE01000080.1"/>
</dbReference>
<evidence type="ECO:0008006" key="4">
    <source>
        <dbReference type="Google" id="ProtNLM"/>
    </source>
</evidence>
<sequence>MFLQKINQSLSNQKGAGEILAMVAIAPILTWFFMYIILGGAFLLRKNDMTTIVNKKFDRALVQGQFTQNLKNELITELHAKGFDAPNLEITVTPLSAYDSDDFTYVPREGEIEITVLYKKEHPFYYANFGAGSKERFYIGTKIQGMSEKW</sequence>
<accession>A0A140KZK0</accession>
<dbReference type="AlphaFoldDB" id="A0A140KZK0"/>
<organism evidence="2 3">
    <name type="scientific">Thermotalea metallivorans</name>
    <dbReference type="NCBI Taxonomy" id="520762"/>
    <lineage>
        <taxon>Bacteria</taxon>
        <taxon>Bacillati</taxon>
        <taxon>Bacillota</taxon>
        <taxon>Clostridia</taxon>
        <taxon>Peptostreptococcales</taxon>
        <taxon>Thermotaleaceae</taxon>
        <taxon>Thermotalea</taxon>
    </lineage>
</organism>
<dbReference type="PATRIC" id="fig|520762.4.peg.3250"/>
<keyword evidence="3" id="KW-1185">Reference proteome</keyword>
<dbReference type="Proteomes" id="UP000070456">
    <property type="component" value="Unassembled WGS sequence"/>
</dbReference>
<evidence type="ECO:0000256" key="1">
    <source>
        <dbReference type="SAM" id="Phobius"/>
    </source>
</evidence>
<proteinExistence type="predicted"/>
<dbReference type="EMBL" id="LOEE01000080">
    <property type="protein sequence ID" value="KXG73725.1"/>
    <property type="molecule type" value="Genomic_DNA"/>
</dbReference>
<name>A0A140KZK0_9FIRM</name>
<protein>
    <recommendedName>
        <fullName evidence="4">DUF4320 family protein</fullName>
    </recommendedName>
</protein>
<evidence type="ECO:0000313" key="3">
    <source>
        <dbReference type="Proteomes" id="UP000070456"/>
    </source>
</evidence>
<reference evidence="2 3" key="1">
    <citation type="submission" date="2015-12" db="EMBL/GenBank/DDBJ databases">
        <title>Draft genome sequence of the thermoanaerobe Thermotalea metallivorans, an isolate from the runoff channel of the Great Artesian Basin, Australia.</title>
        <authorList>
            <person name="Patel B.K."/>
        </authorList>
    </citation>
    <scope>NUCLEOTIDE SEQUENCE [LARGE SCALE GENOMIC DNA]</scope>
    <source>
        <strain evidence="2 3">B2-1</strain>
    </source>
</reference>
<keyword evidence="1" id="KW-1133">Transmembrane helix</keyword>